<gene>
    <name evidence="3" type="ORF">TREES_T100005472</name>
</gene>
<evidence type="ECO:0000256" key="1">
    <source>
        <dbReference type="SAM" id="MobiDB-lite"/>
    </source>
</evidence>
<dbReference type="eggNOG" id="KOG2977">
    <property type="taxonomic scope" value="Eukaryota"/>
</dbReference>
<organism evidence="3 4">
    <name type="scientific">Tupaia chinensis</name>
    <name type="common">Chinese tree shrew</name>
    <name type="synonym">Tupaia belangeri chinensis</name>
    <dbReference type="NCBI Taxonomy" id="246437"/>
    <lineage>
        <taxon>Eukaryota</taxon>
        <taxon>Metazoa</taxon>
        <taxon>Chordata</taxon>
        <taxon>Craniata</taxon>
        <taxon>Vertebrata</taxon>
        <taxon>Euteleostomi</taxon>
        <taxon>Mammalia</taxon>
        <taxon>Eutheria</taxon>
        <taxon>Euarchontoglires</taxon>
        <taxon>Scandentia</taxon>
        <taxon>Tupaiidae</taxon>
        <taxon>Tupaia</taxon>
    </lineage>
</organism>
<dbReference type="Proteomes" id="UP000011518">
    <property type="component" value="Unassembled WGS sequence"/>
</dbReference>
<feature type="region of interest" description="Disordered" evidence="1">
    <location>
        <begin position="140"/>
        <end position="159"/>
    </location>
</feature>
<sequence length="530" mass="56608">MLPELLTILAASAAASFQIYIHLRAPDVFTPLNGPPASYLEVMTYSPRGLAPGTWRCTGDGCGSWAERGYPLENTQSVILPVHNAEPWLDQCLQSVLQQDFEGTMELSVFNDASKDRSGAIIEKWKAKLEGSGILVVVGGHNSPSPRGGPSVPLPGRGVRRTAPADTAVIVRLFILALETVGETGCVTRLYPEPAVSLQDGSAMGAEQEGRRDDATEGEAATRGRQGAPEQRKDSALSSRRASSGVSPSWSLQWGAGCGRASTAASSAGTEGFPCSPSASERLSSVSSSETPRPRPPEHSLRVPEWQWEDLGATAHGGGTADCLGRDSRGEQRWPQLLVGGVRNQGGVRACRGVGRSCTRLLRSSLGGPELLSHGSGDRRWPAAPGLELETRLCWPMVHVFWDFISTEPHPRTSTLTLRCCRGQPWHRDMTARPSGPLTACLSGLPVSPLRFSPGTWPCPPAPTVHHVDSCPGCALLLFSLPAAHPGRWQPLPALPHQDQLSQLPRPQELADQGPLHTAELEPGVRSDGS</sequence>
<evidence type="ECO:0000313" key="4">
    <source>
        <dbReference type="Proteomes" id="UP000011518"/>
    </source>
</evidence>
<evidence type="ECO:0000313" key="3">
    <source>
        <dbReference type="EMBL" id="ELW62355.1"/>
    </source>
</evidence>
<feature type="region of interest" description="Disordered" evidence="1">
    <location>
        <begin position="261"/>
        <end position="304"/>
    </location>
</feature>
<dbReference type="Pfam" id="PF00535">
    <property type="entry name" value="Glycos_transf_2"/>
    <property type="match status" value="1"/>
</dbReference>
<feature type="region of interest" description="Disordered" evidence="1">
    <location>
        <begin position="198"/>
        <end position="249"/>
    </location>
</feature>
<dbReference type="STRING" id="246437.L9KHF8"/>
<feature type="compositionally biased region" description="Basic and acidic residues" evidence="1">
    <location>
        <begin position="292"/>
        <end position="302"/>
    </location>
</feature>
<keyword evidence="3" id="KW-0808">Transferase</keyword>
<dbReference type="InterPro" id="IPR001173">
    <property type="entry name" value="Glyco_trans_2-like"/>
</dbReference>
<keyword evidence="4" id="KW-1185">Reference proteome</keyword>
<dbReference type="EMBL" id="KB320825">
    <property type="protein sequence ID" value="ELW62355.1"/>
    <property type="molecule type" value="Genomic_DNA"/>
</dbReference>
<accession>L9KHF8</accession>
<feature type="compositionally biased region" description="Low complexity" evidence="1">
    <location>
        <begin position="261"/>
        <end position="291"/>
    </location>
</feature>
<feature type="compositionally biased region" description="Basic and acidic residues" evidence="1">
    <location>
        <begin position="519"/>
        <end position="530"/>
    </location>
</feature>
<protein>
    <submittedName>
        <fullName evidence="3">UDP-GlcNAc:betaGal beta-1,3-N-acetylglucosaminyltransferase-like protein 1</fullName>
    </submittedName>
</protein>
<feature type="region of interest" description="Disordered" evidence="1">
    <location>
        <begin position="490"/>
        <end position="530"/>
    </location>
</feature>
<dbReference type="AlphaFoldDB" id="L9KHF8"/>
<evidence type="ECO:0000259" key="2">
    <source>
        <dbReference type="Pfam" id="PF00535"/>
    </source>
</evidence>
<dbReference type="InParanoid" id="L9KHF8"/>
<dbReference type="InterPro" id="IPR029044">
    <property type="entry name" value="Nucleotide-diphossugar_trans"/>
</dbReference>
<reference evidence="4" key="1">
    <citation type="submission" date="2012-07" db="EMBL/GenBank/DDBJ databases">
        <title>Genome of the Chinese tree shrew, a rising model animal genetically related to primates.</title>
        <authorList>
            <person name="Zhang G."/>
            <person name="Fan Y."/>
            <person name="Yao Y."/>
            <person name="Huang Z."/>
        </authorList>
    </citation>
    <scope>NUCLEOTIDE SEQUENCE [LARGE SCALE GENOMIC DNA]</scope>
</reference>
<keyword evidence="3" id="KW-0328">Glycosyltransferase</keyword>
<dbReference type="Gene3D" id="3.90.550.10">
    <property type="entry name" value="Spore Coat Polysaccharide Biosynthesis Protein SpsA, Chain A"/>
    <property type="match status" value="1"/>
</dbReference>
<feature type="compositionally biased region" description="Low complexity" evidence="1">
    <location>
        <begin position="236"/>
        <end position="249"/>
    </location>
</feature>
<reference evidence="4" key="2">
    <citation type="journal article" date="2013" name="Nat. Commun.">
        <title>Genome of the Chinese tree shrew.</title>
        <authorList>
            <person name="Fan Y."/>
            <person name="Huang Z.Y."/>
            <person name="Cao C.C."/>
            <person name="Chen C.S."/>
            <person name="Chen Y.X."/>
            <person name="Fan D.D."/>
            <person name="He J."/>
            <person name="Hou H.L."/>
            <person name="Hu L."/>
            <person name="Hu X.T."/>
            <person name="Jiang X.T."/>
            <person name="Lai R."/>
            <person name="Lang Y.S."/>
            <person name="Liang B."/>
            <person name="Liao S.G."/>
            <person name="Mu D."/>
            <person name="Ma Y.Y."/>
            <person name="Niu Y.Y."/>
            <person name="Sun X.Q."/>
            <person name="Xia J.Q."/>
            <person name="Xiao J."/>
            <person name="Xiong Z.Q."/>
            <person name="Xu L."/>
            <person name="Yang L."/>
            <person name="Zhang Y."/>
            <person name="Zhao W."/>
            <person name="Zhao X.D."/>
            <person name="Zheng Y.T."/>
            <person name="Zhou J.M."/>
            <person name="Zhu Y.B."/>
            <person name="Zhang G.J."/>
            <person name="Wang J."/>
            <person name="Yao Y.G."/>
        </authorList>
    </citation>
    <scope>NUCLEOTIDE SEQUENCE [LARGE SCALE GENOMIC DNA]</scope>
</reference>
<name>L9KHF8_TUPCH</name>
<dbReference type="PANTHER" id="PTHR22916:SF3">
    <property type="entry name" value="UDP-GLCNAC:BETAGAL BETA-1,3-N-ACETYLGLUCOSAMINYLTRANSFERASE-LIKE PROTEIN 1"/>
    <property type="match status" value="1"/>
</dbReference>
<dbReference type="SUPFAM" id="SSF53448">
    <property type="entry name" value="Nucleotide-diphospho-sugar transferases"/>
    <property type="match status" value="1"/>
</dbReference>
<feature type="domain" description="Glycosyltransferase 2-like" evidence="2">
    <location>
        <begin position="77"/>
        <end position="142"/>
    </location>
</feature>
<dbReference type="GO" id="GO:0016758">
    <property type="term" value="F:hexosyltransferase activity"/>
    <property type="evidence" value="ECO:0007669"/>
    <property type="project" value="UniProtKB-ARBA"/>
</dbReference>
<dbReference type="PANTHER" id="PTHR22916">
    <property type="entry name" value="GLYCOSYLTRANSFERASE"/>
    <property type="match status" value="1"/>
</dbReference>
<proteinExistence type="predicted"/>